<sequence length="569" mass="61590">MVSASDNSILAAIKLNDTGFLQLLAENGSLLGSHNSTGQTPLHLAAQLGREDCARILLSAEPNITEQPRDVNGKTPLMMAVEYENLGVAKALLEHGVNVDTVNKQGSALSRAVTYGLADFVKELIDHNAKVENPDYYETPLLYVAARNGDERAIGASLTVSGIDVNVKDSSDGDSPLLAASARGHELIVQMLLDKKVDVHAVNKKGETALHRACFSGHTEAARILLAAGADSDIKLQDSDGDTPLHSASRRDDLGNLEIARELMKNHEGRTPLHLAMAADSDDLFEFLLDAGADFGTADSKGNTILHNAASDGKWKFCHTLVSLRFNAKLEVKNQAGETPLLLAVRQNKPKAVDVLLESGADVNITCRDGTKPLHLACSKGYLEICQTLVSRNADVKSKNKEEKNPLHLAVLNNHLDVVKFLLDCDQAPYVDEVTEDDYTSLHLAAEKGHSRICAALLDHKASMNRITDPFRGYGDTPVMLGASWGQIDCLKVFIGHNVDLNYEYGGYNAIWSAAYSGHVETVKFLLENGASGFPPAVLNGKWKKMTFDSVTEATKSQILGILREAKHT</sequence>
<feature type="repeat" description="ANK" evidence="3">
    <location>
        <begin position="172"/>
        <end position="204"/>
    </location>
</feature>
<dbReference type="Proteomes" id="UP000781932">
    <property type="component" value="Unassembled WGS sequence"/>
</dbReference>
<gene>
    <name evidence="4" type="ORF">CkaCkLH20_07204</name>
</gene>
<dbReference type="InterPro" id="IPR036770">
    <property type="entry name" value="Ankyrin_rpt-contain_sf"/>
</dbReference>
<dbReference type="PANTHER" id="PTHR24188">
    <property type="entry name" value="ANKYRIN REPEAT PROTEIN"/>
    <property type="match status" value="1"/>
</dbReference>
<feature type="repeat" description="ANK" evidence="3">
    <location>
        <begin position="72"/>
        <end position="104"/>
    </location>
</feature>
<dbReference type="PRINTS" id="PR01415">
    <property type="entry name" value="ANKYRIN"/>
</dbReference>
<organism evidence="4 5">
    <name type="scientific">Colletotrichum karsti</name>
    <dbReference type="NCBI Taxonomy" id="1095194"/>
    <lineage>
        <taxon>Eukaryota</taxon>
        <taxon>Fungi</taxon>
        <taxon>Dikarya</taxon>
        <taxon>Ascomycota</taxon>
        <taxon>Pezizomycotina</taxon>
        <taxon>Sordariomycetes</taxon>
        <taxon>Hypocreomycetidae</taxon>
        <taxon>Glomerellales</taxon>
        <taxon>Glomerellaceae</taxon>
        <taxon>Colletotrichum</taxon>
        <taxon>Colletotrichum boninense species complex</taxon>
    </lineage>
</organism>
<evidence type="ECO:0000313" key="5">
    <source>
        <dbReference type="Proteomes" id="UP000781932"/>
    </source>
</evidence>
<dbReference type="InterPro" id="IPR002110">
    <property type="entry name" value="Ankyrin_rpt"/>
</dbReference>
<reference evidence="4" key="1">
    <citation type="submission" date="2020-03" db="EMBL/GenBank/DDBJ databases">
        <authorList>
            <person name="He L."/>
        </authorList>
    </citation>
    <scope>NUCLEOTIDE SEQUENCE</scope>
    <source>
        <strain evidence="4">CkLH20</strain>
    </source>
</reference>
<dbReference type="SMART" id="SM00248">
    <property type="entry name" value="ANK"/>
    <property type="match status" value="14"/>
</dbReference>
<dbReference type="SUPFAM" id="SSF48403">
    <property type="entry name" value="Ankyrin repeat"/>
    <property type="match status" value="2"/>
</dbReference>
<keyword evidence="5" id="KW-1185">Reference proteome</keyword>
<accession>A0A9P6LGM6</accession>
<dbReference type="GeneID" id="62162995"/>
<evidence type="ECO:0000313" key="4">
    <source>
        <dbReference type="EMBL" id="KAF9875384.1"/>
    </source>
</evidence>
<dbReference type="Pfam" id="PF12796">
    <property type="entry name" value="Ank_2"/>
    <property type="match status" value="4"/>
</dbReference>
<feature type="repeat" description="ANK" evidence="3">
    <location>
        <begin position="205"/>
        <end position="237"/>
    </location>
</feature>
<feature type="repeat" description="ANK" evidence="3">
    <location>
        <begin position="402"/>
        <end position="424"/>
    </location>
</feature>
<dbReference type="EMBL" id="JAATWM020000022">
    <property type="protein sequence ID" value="KAF9875384.1"/>
    <property type="molecule type" value="Genomic_DNA"/>
</dbReference>
<dbReference type="RefSeq" id="XP_038744845.1">
    <property type="nucleotide sequence ID" value="XM_038889921.1"/>
</dbReference>
<evidence type="ECO:0000256" key="2">
    <source>
        <dbReference type="ARBA" id="ARBA00023043"/>
    </source>
</evidence>
<dbReference type="OrthoDB" id="4823281at2759"/>
<dbReference type="AlphaFoldDB" id="A0A9P6LGM6"/>
<comment type="caution">
    <text evidence="4">The sequence shown here is derived from an EMBL/GenBank/DDBJ whole genome shotgun (WGS) entry which is preliminary data.</text>
</comment>
<dbReference type="PANTHER" id="PTHR24188:SF29">
    <property type="entry name" value="GH09064P"/>
    <property type="match status" value="1"/>
</dbReference>
<dbReference type="Gene3D" id="1.25.40.20">
    <property type="entry name" value="Ankyrin repeat-containing domain"/>
    <property type="match status" value="4"/>
</dbReference>
<feature type="repeat" description="ANK" evidence="3">
    <location>
        <begin position="506"/>
        <end position="532"/>
    </location>
</feature>
<protein>
    <submittedName>
        <fullName evidence="4">Uncharacterized protein</fullName>
    </submittedName>
</protein>
<proteinExistence type="predicted"/>
<dbReference type="PROSITE" id="PS50088">
    <property type="entry name" value="ANK_REPEAT"/>
    <property type="match status" value="10"/>
</dbReference>
<feature type="repeat" description="ANK" evidence="3">
    <location>
        <begin position="369"/>
        <end position="401"/>
    </location>
</feature>
<feature type="repeat" description="ANK" evidence="3">
    <location>
        <begin position="437"/>
        <end position="469"/>
    </location>
</feature>
<feature type="repeat" description="ANK" evidence="3">
    <location>
        <begin position="336"/>
        <end position="368"/>
    </location>
</feature>
<dbReference type="PROSITE" id="PS50297">
    <property type="entry name" value="ANK_REP_REGION"/>
    <property type="match status" value="10"/>
</dbReference>
<keyword evidence="1" id="KW-0677">Repeat</keyword>
<reference evidence="4" key="2">
    <citation type="submission" date="2020-11" db="EMBL/GenBank/DDBJ databases">
        <title>Whole genome sequencing of Colletotrichum sp.</title>
        <authorList>
            <person name="Li H."/>
        </authorList>
    </citation>
    <scope>NUCLEOTIDE SEQUENCE</scope>
    <source>
        <strain evidence="4">CkLH20</strain>
    </source>
</reference>
<evidence type="ECO:0000256" key="3">
    <source>
        <dbReference type="PROSITE-ProRule" id="PRU00023"/>
    </source>
</evidence>
<name>A0A9P6LGM6_9PEZI</name>
<feature type="repeat" description="ANK" evidence="3">
    <location>
        <begin position="37"/>
        <end position="69"/>
    </location>
</feature>
<dbReference type="Pfam" id="PF00023">
    <property type="entry name" value="Ank"/>
    <property type="match status" value="2"/>
</dbReference>
<keyword evidence="2 3" id="KW-0040">ANK repeat</keyword>
<evidence type="ECO:0000256" key="1">
    <source>
        <dbReference type="ARBA" id="ARBA00022737"/>
    </source>
</evidence>
<feature type="repeat" description="ANK" evidence="3">
    <location>
        <begin position="268"/>
        <end position="300"/>
    </location>
</feature>